<reference evidence="2" key="1">
    <citation type="submission" date="2023-07" db="EMBL/GenBank/DDBJ databases">
        <authorList>
            <consortium name="AG Swart"/>
            <person name="Singh M."/>
            <person name="Singh A."/>
            <person name="Seah K."/>
            <person name="Emmerich C."/>
        </authorList>
    </citation>
    <scope>NUCLEOTIDE SEQUENCE</scope>
    <source>
        <strain evidence="2">DP1</strain>
    </source>
</reference>
<dbReference type="AlphaFoldDB" id="A0AAD1Y6X7"/>
<organism evidence="2 3">
    <name type="scientific">Euplotes crassus</name>
    <dbReference type="NCBI Taxonomy" id="5936"/>
    <lineage>
        <taxon>Eukaryota</taxon>
        <taxon>Sar</taxon>
        <taxon>Alveolata</taxon>
        <taxon>Ciliophora</taxon>
        <taxon>Intramacronucleata</taxon>
        <taxon>Spirotrichea</taxon>
        <taxon>Hypotrichia</taxon>
        <taxon>Euplotida</taxon>
        <taxon>Euplotidae</taxon>
        <taxon>Moneuplotes</taxon>
    </lineage>
</organism>
<evidence type="ECO:0000313" key="2">
    <source>
        <dbReference type="EMBL" id="CAI2385920.1"/>
    </source>
</evidence>
<dbReference type="Proteomes" id="UP001295684">
    <property type="component" value="Unassembled WGS sequence"/>
</dbReference>
<keyword evidence="1" id="KW-1133">Transmembrane helix</keyword>
<dbReference type="EMBL" id="CAMPGE010028393">
    <property type="protein sequence ID" value="CAI2385920.1"/>
    <property type="molecule type" value="Genomic_DNA"/>
</dbReference>
<comment type="caution">
    <text evidence="2">The sequence shown here is derived from an EMBL/GenBank/DDBJ whole genome shotgun (WGS) entry which is preliminary data.</text>
</comment>
<proteinExistence type="predicted"/>
<accession>A0AAD1Y6X7</accession>
<sequence>MRVLAKTKWINALVLHSPLNSSSVSLSLRLMARAPSPIAKKTAANNEFKGALGMIKLYAMQATRIRTQNAMNLSIRIILGFFSLLYSSLTLVMISLISLKVSIISKLIRVIINLKF</sequence>
<keyword evidence="3" id="KW-1185">Reference proteome</keyword>
<protein>
    <submittedName>
        <fullName evidence="2">Uncharacterized protein</fullName>
    </submittedName>
</protein>
<name>A0AAD1Y6X7_EUPCR</name>
<keyword evidence="1" id="KW-0472">Membrane</keyword>
<keyword evidence="1" id="KW-0812">Transmembrane</keyword>
<evidence type="ECO:0000256" key="1">
    <source>
        <dbReference type="SAM" id="Phobius"/>
    </source>
</evidence>
<gene>
    <name evidence="2" type="ORF">ECRASSUSDP1_LOCUS27516</name>
</gene>
<feature type="transmembrane region" description="Helical" evidence="1">
    <location>
        <begin position="77"/>
        <end position="99"/>
    </location>
</feature>
<evidence type="ECO:0000313" key="3">
    <source>
        <dbReference type="Proteomes" id="UP001295684"/>
    </source>
</evidence>